<organism evidence="8 9">
    <name type="scientific">Arcobacter nitrofigilis (strain ATCC 33309 / DSM 7299 / CCUG 15893 / LMG 7604 / NCTC 12251 / CI)</name>
    <name type="common">Campylobacter nitrofigilis</name>
    <dbReference type="NCBI Taxonomy" id="572480"/>
    <lineage>
        <taxon>Bacteria</taxon>
        <taxon>Pseudomonadati</taxon>
        <taxon>Campylobacterota</taxon>
        <taxon>Epsilonproteobacteria</taxon>
        <taxon>Campylobacterales</taxon>
        <taxon>Arcobacteraceae</taxon>
        <taxon>Arcobacter</taxon>
    </lineage>
</organism>
<feature type="transmembrane region" description="Helical" evidence="7">
    <location>
        <begin position="48"/>
        <end position="66"/>
    </location>
</feature>
<dbReference type="Proteomes" id="UP000000939">
    <property type="component" value="Chromosome"/>
</dbReference>
<evidence type="ECO:0000256" key="5">
    <source>
        <dbReference type="ARBA" id="ARBA00022989"/>
    </source>
</evidence>
<dbReference type="AlphaFoldDB" id="D5V2U8"/>
<comment type="subcellular location">
    <subcellularLocation>
        <location evidence="1">Cell membrane</location>
        <topology evidence="1">Multi-pass membrane protein</topology>
    </subcellularLocation>
</comment>
<accession>D5V2U8</accession>
<dbReference type="OrthoDB" id="280866at2"/>
<evidence type="ECO:0000256" key="2">
    <source>
        <dbReference type="ARBA" id="ARBA00006679"/>
    </source>
</evidence>
<sequence precursor="true">MDNSLNENLAKLLLRLFLGFLFIFHGYAKLIHGTSFIESTLLENNLPQFLVYGVYIGEIVAPIFIIIGYYTRFFSFIIIVNIIFAIYLVHSGDLFSLAKTGGLALELQFFYIFNAFILIIMGAGKYSIDTK</sequence>
<dbReference type="InterPro" id="IPR032808">
    <property type="entry name" value="DoxX"/>
</dbReference>
<keyword evidence="3" id="KW-1003">Cell membrane</keyword>
<keyword evidence="5 7" id="KW-1133">Transmembrane helix</keyword>
<dbReference type="GO" id="GO:0005886">
    <property type="term" value="C:plasma membrane"/>
    <property type="evidence" value="ECO:0007669"/>
    <property type="project" value="UniProtKB-SubCell"/>
</dbReference>
<name>D5V2U8_ARCNC</name>
<feature type="transmembrane region" description="Helical" evidence="7">
    <location>
        <begin position="73"/>
        <end position="89"/>
    </location>
</feature>
<evidence type="ECO:0000313" key="8">
    <source>
        <dbReference type="EMBL" id="ADG92530.1"/>
    </source>
</evidence>
<dbReference type="HOGENOM" id="CLU_058421_6_3_7"/>
<dbReference type="InterPro" id="IPR051907">
    <property type="entry name" value="DoxX-like_oxidoreductase"/>
</dbReference>
<evidence type="ECO:0000256" key="6">
    <source>
        <dbReference type="ARBA" id="ARBA00023136"/>
    </source>
</evidence>
<gene>
    <name evidence="8" type="ordered locus">Arnit_0866</name>
</gene>
<dbReference type="PANTHER" id="PTHR33452:SF1">
    <property type="entry name" value="INNER MEMBRANE PROTEIN YPHA-RELATED"/>
    <property type="match status" value="1"/>
</dbReference>
<dbReference type="KEGG" id="ant:Arnit_0866"/>
<dbReference type="Pfam" id="PF07681">
    <property type="entry name" value="DoxX"/>
    <property type="match status" value="1"/>
</dbReference>
<keyword evidence="4 7" id="KW-0812">Transmembrane</keyword>
<feature type="transmembrane region" description="Helical" evidence="7">
    <location>
        <begin position="109"/>
        <end position="128"/>
    </location>
</feature>
<feature type="transmembrane region" description="Helical" evidence="7">
    <location>
        <begin position="12"/>
        <end position="28"/>
    </location>
</feature>
<proteinExistence type="inferred from homology"/>
<evidence type="ECO:0000256" key="4">
    <source>
        <dbReference type="ARBA" id="ARBA00022692"/>
    </source>
</evidence>
<evidence type="ECO:0000256" key="3">
    <source>
        <dbReference type="ARBA" id="ARBA00022475"/>
    </source>
</evidence>
<comment type="similarity">
    <text evidence="2">Belongs to the DoxX family.</text>
</comment>
<evidence type="ECO:0000256" key="1">
    <source>
        <dbReference type="ARBA" id="ARBA00004651"/>
    </source>
</evidence>
<dbReference type="RefSeq" id="WP_013134675.1">
    <property type="nucleotide sequence ID" value="NC_014166.1"/>
</dbReference>
<keyword evidence="9" id="KW-1185">Reference proteome</keyword>
<keyword evidence="6 7" id="KW-0472">Membrane</keyword>
<protein>
    <submittedName>
        <fullName evidence="8">DoxX family protein</fullName>
    </submittedName>
</protein>
<dbReference type="STRING" id="572480.Arnit_0866"/>
<dbReference type="eggNOG" id="COG2259">
    <property type="taxonomic scope" value="Bacteria"/>
</dbReference>
<dbReference type="PANTHER" id="PTHR33452">
    <property type="entry name" value="OXIDOREDUCTASE CATD-RELATED"/>
    <property type="match status" value="1"/>
</dbReference>
<dbReference type="EMBL" id="CP001999">
    <property type="protein sequence ID" value="ADG92530.1"/>
    <property type="molecule type" value="Genomic_DNA"/>
</dbReference>
<evidence type="ECO:0000313" key="9">
    <source>
        <dbReference type="Proteomes" id="UP000000939"/>
    </source>
</evidence>
<evidence type="ECO:0000256" key="7">
    <source>
        <dbReference type="SAM" id="Phobius"/>
    </source>
</evidence>
<reference evidence="8 9" key="1">
    <citation type="journal article" date="2010" name="Stand. Genomic Sci.">
        <title>Complete genome sequence of Arcobacter nitrofigilis type strain (CI).</title>
        <authorList>
            <person name="Pati A."/>
            <person name="Gronow S."/>
            <person name="Lapidus A."/>
            <person name="Copeland A."/>
            <person name="Glavina Del Rio T."/>
            <person name="Nolan M."/>
            <person name="Lucas S."/>
            <person name="Tice H."/>
            <person name="Cheng J.F."/>
            <person name="Han C."/>
            <person name="Chertkov O."/>
            <person name="Bruce D."/>
            <person name="Tapia R."/>
            <person name="Goodwin L."/>
            <person name="Pitluck S."/>
            <person name="Liolios K."/>
            <person name="Ivanova N."/>
            <person name="Mavromatis K."/>
            <person name="Chen A."/>
            <person name="Palaniappan K."/>
            <person name="Land M."/>
            <person name="Hauser L."/>
            <person name="Chang Y.J."/>
            <person name="Jeffries C.D."/>
            <person name="Detter J.C."/>
            <person name="Rohde M."/>
            <person name="Goker M."/>
            <person name="Bristow J."/>
            <person name="Eisen J.A."/>
            <person name="Markowitz V."/>
            <person name="Hugenholtz P."/>
            <person name="Klenk H.P."/>
            <person name="Kyrpides N.C."/>
        </authorList>
    </citation>
    <scope>NUCLEOTIDE SEQUENCE [LARGE SCALE GENOMIC DNA]</scope>
    <source>
        <strain evidence="9">ATCC 33309 / DSM 7299 / CCUG 15893 / LMG 7604 / NCTC 12251 / CI</strain>
    </source>
</reference>